<feature type="non-terminal residue" evidence="1">
    <location>
        <position position="1"/>
    </location>
</feature>
<evidence type="ECO:0000313" key="1">
    <source>
        <dbReference type="EMBL" id="GAJ22163.1"/>
    </source>
</evidence>
<name>X1UXC9_9ZZZZ</name>
<dbReference type="GO" id="GO:0008705">
    <property type="term" value="F:methionine synthase activity"/>
    <property type="evidence" value="ECO:0007669"/>
    <property type="project" value="InterPro"/>
</dbReference>
<dbReference type="EMBL" id="BARW01037020">
    <property type="protein sequence ID" value="GAJ22163.1"/>
    <property type="molecule type" value="Genomic_DNA"/>
</dbReference>
<evidence type="ECO:0008006" key="2">
    <source>
        <dbReference type="Google" id="ProtNLM"/>
    </source>
</evidence>
<organism evidence="1">
    <name type="scientific">marine sediment metagenome</name>
    <dbReference type="NCBI Taxonomy" id="412755"/>
    <lineage>
        <taxon>unclassified sequences</taxon>
        <taxon>metagenomes</taxon>
        <taxon>ecological metagenomes</taxon>
    </lineage>
</organism>
<dbReference type="SUPFAM" id="SSF56507">
    <property type="entry name" value="Methionine synthase activation domain-like"/>
    <property type="match status" value="1"/>
</dbReference>
<dbReference type="Gene3D" id="3.40.109.40">
    <property type="match status" value="1"/>
</dbReference>
<reference evidence="1" key="1">
    <citation type="journal article" date="2014" name="Front. Microbiol.">
        <title>High frequency of phylogenetically diverse reductive dehalogenase-homologous genes in deep subseafloor sedimentary metagenomes.</title>
        <authorList>
            <person name="Kawai M."/>
            <person name="Futagami T."/>
            <person name="Toyoda A."/>
            <person name="Takaki Y."/>
            <person name="Nishi S."/>
            <person name="Hori S."/>
            <person name="Arai W."/>
            <person name="Tsubouchi T."/>
            <person name="Morono Y."/>
            <person name="Uchiyama I."/>
            <person name="Ito T."/>
            <person name="Fujiyama A."/>
            <person name="Inagaki F."/>
            <person name="Takami H."/>
        </authorList>
    </citation>
    <scope>NUCLEOTIDE SEQUENCE</scope>
    <source>
        <strain evidence="1">Expedition CK06-06</strain>
    </source>
</reference>
<comment type="caution">
    <text evidence="1">The sequence shown here is derived from an EMBL/GenBank/DDBJ whole genome shotgun (WGS) entry which is preliminary data.</text>
</comment>
<dbReference type="InterPro" id="IPR037010">
    <property type="entry name" value="VitB12-dep_Met_synth_activ_sf"/>
</dbReference>
<sequence>KDEVLRYQGYNKRKAMKPEEIILQIIEEEIEKADNLLKSQAIYDSFKVKSISLSEKSVELENHFSFSFNNSVIDFFKGVDCLVLGVVTIGDFLENKISEYFDQKEYPRGLALDTVGTVAVRYLSKHVISIICKEAKEKNLQTTKRFTPGTAEWDISEQKYIFKMIPAYKIGIKLMEAFMMIPKKALSWAIGMG</sequence>
<dbReference type="AlphaFoldDB" id="X1UXC9"/>
<gene>
    <name evidence="1" type="ORF">S12H4_57287</name>
</gene>
<accession>X1UXC9</accession>
<proteinExistence type="predicted"/>
<protein>
    <recommendedName>
        <fullName evidence="2">AdoMet activation domain-containing protein</fullName>
    </recommendedName>
</protein>